<evidence type="ECO:0000256" key="2">
    <source>
        <dbReference type="ARBA" id="ARBA00022679"/>
    </source>
</evidence>
<dbReference type="PANTHER" id="PTHR11947:SF39">
    <property type="entry name" value="PROTEIN-SERINE_THREONINE KINASE"/>
    <property type="match status" value="1"/>
</dbReference>
<dbReference type="CDD" id="cd16929">
    <property type="entry name" value="HATPase_PDK-like"/>
    <property type="match status" value="1"/>
</dbReference>
<dbReference type="Gene3D" id="1.20.140.20">
    <property type="entry name" value="Alpha-ketoacid/pyruvate dehydrogenase kinase, N-terminal domain"/>
    <property type="match status" value="1"/>
</dbReference>
<evidence type="ECO:0000256" key="4">
    <source>
        <dbReference type="ARBA" id="ARBA00022777"/>
    </source>
</evidence>
<keyword evidence="3 7" id="KW-0547">Nucleotide-binding</keyword>
<keyword evidence="4 7" id="KW-0418">Kinase</keyword>
<dbReference type="GO" id="GO:0005524">
    <property type="term" value="F:ATP binding"/>
    <property type="evidence" value="ECO:0007669"/>
    <property type="project" value="UniProtKB-UniRule"/>
</dbReference>
<dbReference type="STRING" id="33528.ENSGAFP00000015314"/>
<dbReference type="SUPFAM" id="SSF55874">
    <property type="entry name" value="ATPase domain of HSP90 chaperone/DNA topoisomerase II/histidine kinase"/>
    <property type="match status" value="1"/>
</dbReference>
<dbReference type="InterPro" id="IPR005467">
    <property type="entry name" value="His_kinase_dom"/>
</dbReference>
<comment type="similarity">
    <text evidence="1 7">Belongs to the PDK/BCKDK protein kinase family.</text>
</comment>
<dbReference type="InterPro" id="IPR003594">
    <property type="entry name" value="HATPase_dom"/>
</dbReference>
<keyword evidence="5 7" id="KW-0067">ATP-binding</keyword>
<dbReference type="GO" id="GO:0005759">
    <property type="term" value="C:mitochondrial matrix"/>
    <property type="evidence" value="ECO:0007669"/>
    <property type="project" value="UniProtKB-SubCell"/>
</dbReference>
<dbReference type="EC" id="2.7.11.-" evidence="7"/>
<dbReference type="InterPro" id="IPR036890">
    <property type="entry name" value="HATPase_C_sf"/>
</dbReference>
<feature type="domain" description="Histidine kinase" evidence="8">
    <location>
        <begin position="326"/>
        <end position="460"/>
    </location>
</feature>
<dbReference type="Pfam" id="PF10436">
    <property type="entry name" value="BCDHK_Adom3"/>
    <property type="match status" value="1"/>
</dbReference>
<keyword evidence="6 7" id="KW-0496">Mitochondrion</keyword>
<dbReference type="InterPro" id="IPR039028">
    <property type="entry name" value="BCKD/PDK"/>
</dbReference>
<dbReference type="SUPFAM" id="SSF69012">
    <property type="entry name" value="alpha-ketoacid dehydrogenase kinase, N-terminal domain"/>
    <property type="match status" value="1"/>
</dbReference>
<dbReference type="SMART" id="SM00387">
    <property type="entry name" value="HATPase_c"/>
    <property type="match status" value="1"/>
</dbReference>
<evidence type="ECO:0000256" key="6">
    <source>
        <dbReference type="ARBA" id="ARBA00023128"/>
    </source>
</evidence>
<dbReference type="EMBL" id="NHOQ01001433">
    <property type="protein sequence ID" value="PWA24369.1"/>
    <property type="molecule type" value="Genomic_DNA"/>
</dbReference>
<dbReference type="GO" id="GO:0010906">
    <property type="term" value="P:regulation of glucose metabolic process"/>
    <property type="evidence" value="ECO:0007669"/>
    <property type="project" value="TreeGrafter"/>
</dbReference>
<sequence length="468" mass="52209">MRPGLAGIAAEMLSGVTGRARPRIGSLLLTPATKTLPALQSGTGNHRFRSTSSAQGVSELARERSKTVTSFYNQSAIDVSAEKASVRLTLATLLYSGKSPDGHHILSSAKYLHKELPVRIAHRIKGFRSLPFIIGCNPTILQVHELYIRAYHMLSDFPQIKDQEVEARFCKLVQQLLDDHKDVVTMLAQGFRECRRHIQARAARWSLLLFTGVIMVEGLKAERPGASSVTVSVFSVFQDETIIRNFLDTTLCSRLGIRMLATHHLALHEENPDFVGIICRRLSPKKIIEKWVDFSRRLCEHQYGNSPRVRINGHVAARIPFIPLPLDYILPELLKNAMRATMESHLDTPYNVPDVVVTIANNDIDFVIRISDRGGGIPHKIIDKVMDYHFSTAEESVQDPRMSNLFNTITNSGNQSSPMHGFGFGLPTSRAYAEYLGGSLSVQSMQGIGTDVYLRLRHIDGKGESFRV</sequence>
<dbReference type="InterPro" id="IPR036784">
    <property type="entry name" value="AK/P_DHK_N_sf"/>
</dbReference>
<evidence type="ECO:0000256" key="7">
    <source>
        <dbReference type="RuleBase" id="RU366032"/>
    </source>
</evidence>
<keyword evidence="2 7" id="KW-0808">Transferase</keyword>
<keyword evidence="10" id="KW-1185">Reference proteome</keyword>
<evidence type="ECO:0000259" key="8">
    <source>
        <dbReference type="PROSITE" id="PS50109"/>
    </source>
</evidence>
<dbReference type="InterPro" id="IPR018955">
    <property type="entry name" value="BCDHK/PDK_N"/>
</dbReference>
<organism evidence="9 10">
    <name type="scientific">Gambusia affinis</name>
    <name type="common">Western mosquitofish</name>
    <name type="synonym">Heterandria affinis</name>
    <dbReference type="NCBI Taxonomy" id="33528"/>
    <lineage>
        <taxon>Eukaryota</taxon>
        <taxon>Metazoa</taxon>
        <taxon>Chordata</taxon>
        <taxon>Craniata</taxon>
        <taxon>Vertebrata</taxon>
        <taxon>Euteleostomi</taxon>
        <taxon>Actinopterygii</taxon>
        <taxon>Neopterygii</taxon>
        <taxon>Teleostei</taxon>
        <taxon>Neoteleostei</taxon>
        <taxon>Acanthomorphata</taxon>
        <taxon>Ovalentaria</taxon>
        <taxon>Atherinomorphae</taxon>
        <taxon>Cyprinodontiformes</taxon>
        <taxon>Poeciliidae</taxon>
        <taxon>Poeciliinae</taxon>
        <taxon>Gambusia</taxon>
    </lineage>
</organism>
<dbReference type="Gene3D" id="3.30.565.10">
    <property type="entry name" value="Histidine kinase-like ATPase, C-terminal domain"/>
    <property type="match status" value="1"/>
</dbReference>
<dbReference type="PROSITE" id="PS50109">
    <property type="entry name" value="HIS_KIN"/>
    <property type="match status" value="1"/>
</dbReference>
<evidence type="ECO:0000313" key="10">
    <source>
        <dbReference type="Proteomes" id="UP000250572"/>
    </source>
</evidence>
<comment type="caution">
    <text evidence="9">The sequence shown here is derived from an EMBL/GenBank/DDBJ whole genome shotgun (WGS) entry which is preliminary data.</text>
</comment>
<dbReference type="Pfam" id="PF02518">
    <property type="entry name" value="HATPase_c"/>
    <property type="match status" value="1"/>
</dbReference>
<dbReference type="AlphaFoldDB" id="A0A315VMV4"/>
<evidence type="ECO:0000256" key="1">
    <source>
        <dbReference type="ARBA" id="ARBA00006155"/>
    </source>
</evidence>
<proteinExistence type="inferred from homology"/>
<name>A0A315VMV4_GAMAF</name>
<evidence type="ECO:0000256" key="5">
    <source>
        <dbReference type="ARBA" id="ARBA00022840"/>
    </source>
</evidence>
<protein>
    <recommendedName>
        <fullName evidence="7">Protein-serine/threonine kinase</fullName>
        <ecNumber evidence="7">2.7.11.-</ecNumber>
    </recommendedName>
</protein>
<evidence type="ECO:0000256" key="3">
    <source>
        <dbReference type="ARBA" id="ARBA00022741"/>
    </source>
</evidence>
<dbReference type="Proteomes" id="UP000250572">
    <property type="component" value="Unassembled WGS sequence"/>
</dbReference>
<gene>
    <name evidence="9" type="ORF">CCH79_00011904</name>
</gene>
<evidence type="ECO:0000313" key="9">
    <source>
        <dbReference type="EMBL" id="PWA24369.1"/>
    </source>
</evidence>
<dbReference type="PANTHER" id="PTHR11947">
    <property type="entry name" value="PYRUVATE DEHYDROGENASE KINASE"/>
    <property type="match status" value="1"/>
</dbReference>
<reference evidence="9 10" key="1">
    <citation type="journal article" date="2018" name="G3 (Bethesda)">
        <title>A High-Quality Reference Genome for the Invasive Mosquitofish Gambusia affinis Using a Chicago Library.</title>
        <authorList>
            <person name="Hoffberg S.L."/>
            <person name="Troendle N.J."/>
            <person name="Glenn T.C."/>
            <person name="Mahmud O."/>
            <person name="Louha S."/>
            <person name="Chalopin D."/>
            <person name="Bennetzen J.L."/>
            <person name="Mauricio R."/>
        </authorList>
    </citation>
    <scope>NUCLEOTIDE SEQUENCE [LARGE SCALE GENOMIC DNA]</scope>
    <source>
        <strain evidence="9">NE01/NJP1002.9</strain>
        <tissue evidence="9">Muscle</tissue>
    </source>
</reference>
<dbReference type="GO" id="GO:0004740">
    <property type="term" value="F:pyruvate dehydrogenase (acetyl-transferring) kinase activity"/>
    <property type="evidence" value="ECO:0007669"/>
    <property type="project" value="TreeGrafter"/>
</dbReference>
<comment type="subcellular location">
    <subcellularLocation>
        <location evidence="7">Mitochondrion matrix</location>
    </subcellularLocation>
</comment>
<accession>A0A315VMV4</accession>